<evidence type="ECO:0000259" key="6">
    <source>
        <dbReference type="PROSITE" id="PS50110"/>
    </source>
</evidence>
<dbReference type="Pfam" id="PF00072">
    <property type="entry name" value="Response_reg"/>
    <property type="match status" value="1"/>
</dbReference>
<accession>A0A1H7MPQ5</accession>
<dbReference type="SMART" id="SM00091">
    <property type="entry name" value="PAS"/>
    <property type="match status" value="2"/>
</dbReference>
<dbReference type="PANTHER" id="PTHR34236:SF1">
    <property type="entry name" value="DIMETHYL SULFOXIDE REDUCTASE TRANSCRIPTIONAL ACTIVATOR"/>
    <property type="match status" value="1"/>
</dbReference>
<protein>
    <submittedName>
        <fullName evidence="8">PAS domain S-box-containing protein</fullName>
    </submittedName>
</protein>
<dbReference type="PROSITE" id="PS50110">
    <property type="entry name" value="RESPONSE_REGULATORY"/>
    <property type="match status" value="1"/>
</dbReference>
<evidence type="ECO:0000259" key="7">
    <source>
        <dbReference type="PROSITE" id="PS50112"/>
    </source>
</evidence>
<feature type="domain" description="Response regulatory" evidence="6">
    <location>
        <begin position="6"/>
        <end position="122"/>
    </location>
</feature>
<dbReference type="Pfam" id="PF04967">
    <property type="entry name" value="HTH_10"/>
    <property type="match status" value="1"/>
</dbReference>
<reference evidence="8 9" key="1">
    <citation type="submission" date="2016-10" db="EMBL/GenBank/DDBJ databases">
        <authorList>
            <person name="de Groot N.N."/>
        </authorList>
    </citation>
    <scope>NUCLEOTIDE SEQUENCE [LARGE SCALE GENOMIC DNA]</scope>
    <source>
        <strain evidence="8 9">CDM_5</strain>
    </source>
</reference>
<keyword evidence="4" id="KW-0804">Transcription</keyword>
<dbReference type="Gene3D" id="3.30.450.40">
    <property type="match status" value="3"/>
</dbReference>
<keyword evidence="1" id="KW-0808">Transferase</keyword>
<keyword evidence="3" id="KW-0805">Transcription regulation</keyword>
<comment type="caution">
    <text evidence="5">Lacks conserved residue(s) required for the propagation of feature annotation.</text>
</comment>
<dbReference type="CDD" id="cd00130">
    <property type="entry name" value="PAS"/>
    <property type="match status" value="2"/>
</dbReference>
<dbReference type="Pfam" id="PF13185">
    <property type="entry name" value="GAF_2"/>
    <property type="match status" value="1"/>
</dbReference>
<dbReference type="Pfam" id="PF01590">
    <property type="entry name" value="GAF"/>
    <property type="match status" value="1"/>
</dbReference>
<dbReference type="Pfam" id="PF15915">
    <property type="entry name" value="BAT"/>
    <property type="match status" value="1"/>
</dbReference>
<dbReference type="InterPro" id="IPR011006">
    <property type="entry name" value="CheY-like_superfamily"/>
</dbReference>
<dbReference type="Proteomes" id="UP000183894">
    <property type="component" value="Unassembled WGS sequence"/>
</dbReference>
<evidence type="ECO:0000313" key="8">
    <source>
        <dbReference type="EMBL" id="SEL13183.1"/>
    </source>
</evidence>
<dbReference type="InterPro" id="IPR035965">
    <property type="entry name" value="PAS-like_dom_sf"/>
</dbReference>
<dbReference type="GO" id="GO:0000160">
    <property type="term" value="P:phosphorelay signal transduction system"/>
    <property type="evidence" value="ECO:0007669"/>
    <property type="project" value="InterPro"/>
</dbReference>
<dbReference type="SUPFAM" id="SSF55785">
    <property type="entry name" value="PYP-like sensor domain (PAS domain)"/>
    <property type="match status" value="2"/>
</dbReference>
<dbReference type="InterPro" id="IPR007050">
    <property type="entry name" value="HTH_bacterioopsin"/>
</dbReference>
<dbReference type="NCBIfam" id="TIGR00229">
    <property type="entry name" value="sensory_box"/>
    <property type="match status" value="1"/>
</dbReference>
<dbReference type="SMART" id="SM00065">
    <property type="entry name" value="GAF"/>
    <property type="match status" value="2"/>
</dbReference>
<dbReference type="Gene3D" id="3.30.450.20">
    <property type="entry name" value="PAS domain"/>
    <property type="match status" value="2"/>
</dbReference>
<dbReference type="InterPro" id="IPR031803">
    <property type="entry name" value="BAT_GAF/HTH-assoc"/>
</dbReference>
<evidence type="ECO:0000256" key="3">
    <source>
        <dbReference type="ARBA" id="ARBA00023015"/>
    </source>
</evidence>
<feature type="domain" description="PAS" evidence="7">
    <location>
        <begin position="409"/>
        <end position="453"/>
    </location>
</feature>
<dbReference type="Pfam" id="PF08448">
    <property type="entry name" value="PAS_4"/>
    <property type="match status" value="1"/>
</dbReference>
<organism evidence="8 9">
    <name type="scientific">Haloferax larsenii</name>
    <dbReference type="NCBI Taxonomy" id="302484"/>
    <lineage>
        <taxon>Archaea</taxon>
        <taxon>Methanobacteriati</taxon>
        <taxon>Methanobacteriota</taxon>
        <taxon>Stenosarchaea group</taxon>
        <taxon>Halobacteria</taxon>
        <taxon>Halobacteriales</taxon>
        <taxon>Haloferacaceae</taxon>
        <taxon>Haloferax</taxon>
    </lineage>
</organism>
<dbReference type="InterPro" id="IPR000014">
    <property type="entry name" value="PAS"/>
</dbReference>
<evidence type="ECO:0000313" key="9">
    <source>
        <dbReference type="Proteomes" id="UP000183894"/>
    </source>
</evidence>
<dbReference type="PANTHER" id="PTHR34236">
    <property type="entry name" value="DIMETHYL SULFOXIDE REDUCTASE TRANSCRIPTIONAL ACTIVATOR"/>
    <property type="match status" value="1"/>
</dbReference>
<dbReference type="GO" id="GO:0016301">
    <property type="term" value="F:kinase activity"/>
    <property type="evidence" value="ECO:0007669"/>
    <property type="project" value="UniProtKB-KW"/>
</dbReference>
<evidence type="ECO:0000256" key="2">
    <source>
        <dbReference type="ARBA" id="ARBA00022777"/>
    </source>
</evidence>
<evidence type="ECO:0000256" key="4">
    <source>
        <dbReference type="ARBA" id="ARBA00023163"/>
    </source>
</evidence>
<dbReference type="GO" id="GO:0006355">
    <property type="term" value="P:regulation of DNA-templated transcription"/>
    <property type="evidence" value="ECO:0007669"/>
    <property type="project" value="InterPro"/>
</dbReference>
<dbReference type="Gene3D" id="3.40.50.2300">
    <property type="match status" value="1"/>
</dbReference>
<dbReference type="InterPro" id="IPR001789">
    <property type="entry name" value="Sig_transdc_resp-reg_receiver"/>
</dbReference>
<dbReference type="InterPro" id="IPR013767">
    <property type="entry name" value="PAS_fold"/>
</dbReference>
<dbReference type="EMBL" id="FOAD01000003">
    <property type="protein sequence ID" value="SEL13183.1"/>
    <property type="molecule type" value="Genomic_DNA"/>
</dbReference>
<evidence type="ECO:0000256" key="1">
    <source>
        <dbReference type="ARBA" id="ARBA00022679"/>
    </source>
</evidence>
<name>A0A1H7MPQ5_HALLR</name>
<evidence type="ECO:0000256" key="5">
    <source>
        <dbReference type="PROSITE-ProRule" id="PRU00169"/>
    </source>
</evidence>
<dbReference type="InterPro" id="IPR003018">
    <property type="entry name" value="GAF"/>
</dbReference>
<sequence>MSPSATVLCVSDDSEFVQTLESSLGTRTEDLSVCHATGTETARTEFDASQDEIYCVVLTTPLASGGGLQLLREIRRTDRGIPVIVASDDQGRVSDAIDAGATDYIYRTDDPETMAWLGFRVEQAIADYRVERSNRTRLTQQQVVSQVGTLALTTLDLDGVFELLVSRVGEVLGAESVLVLEHVEEQQQFSVAAASETSTDPTESTLVGTEGTLVSETFRRGRSVVVDSFASDERFDPVEDVVPRGVESGMSVPIGVDADRWGVLCIHATAPGQFSDDDIHFLENIAAIVGAAIDRHELKNVLTEVLDRVGEGVIAFDTDWRLTYVNARAKDVMDEPAIDLIGRPLRNLVPESSSFQPEFEAAMRTQEPREFEAYSENTETWYAVRAYPSETGLSVYFTVITEQRERKAKVEQYARMLETVGDAVYALDDDGRFTAVNPAFERLTGLESDDVIGVSASQLADELGLTEREATGFASSSGETVEFELPAQNGSTVRVEDHRTPLVVDGTAIGSVGVLRDVTARYRYERLLATLHERTRKMMTAPDRGAVLEAAVRACDEVLGDARTELFVFDDEQTRLTRVGEAGTGLGDKPLGDGINQGGVWDAFVDGDVRVVEVAPDGGVVDGVERVIAAPLGRHGILVTGHQGTVAPTDVDVELVNLLTATVEELLERIRAEEKLRERDHRLAEQNETLRELDQINTTIRNINQSLIKAPTRRDALAAVGEHLARTDQYAVVWHLEPHEVGDKFEPQPDIVHGADTAYADRLGEIANVEPLSGLLEQAIETKSMQRVEDVLDDDVWGSHRGDALTYGFRSLAVIPAVADERVEALFVVHGATTEAFVDSDRLLLEELGDTVAHAVASTGRAGAMLADRRVEVEVKLGSDRLSLTRLADRIGTTVTLTGLLPQSDGSLVAFVTADADHAGMVAAGTDVATNVRLLSADEDGGLFELRLPREALFETLYASEAELRELRSDGTQTTVTVDVPERIHVRSFVEAIAADYPGTTLLSRRTKTKQAESPATFTTMMRDEWTDRQYEAIRAAYLAGFYEWPRQSTAEGLAETLDISAPTFQYHLRAAERKLVDELFD</sequence>
<gene>
    <name evidence="8" type="ORF">SAMN04488691_10347</name>
</gene>
<dbReference type="PROSITE" id="PS50112">
    <property type="entry name" value="PAS"/>
    <property type="match status" value="1"/>
</dbReference>
<proteinExistence type="predicted"/>
<dbReference type="InterPro" id="IPR013656">
    <property type="entry name" value="PAS_4"/>
</dbReference>
<dbReference type="SUPFAM" id="SSF52172">
    <property type="entry name" value="CheY-like"/>
    <property type="match status" value="1"/>
</dbReference>
<dbReference type="InterPro" id="IPR029016">
    <property type="entry name" value="GAF-like_dom_sf"/>
</dbReference>
<dbReference type="Pfam" id="PF00989">
    <property type="entry name" value="PAS"/>
    <property type="match status" value="1"/>
</dbReference>
<dbReference type="SUPFAM" id="SSF55781">
    <property type="entry name" value="GAF domain-like"/>
    <property type="match status" value="3"/>
</dbReference>
<keyword evidence="2" id="KW-0418">Kinase</keyword>
<dbReference type="AlphaFoldDB" id="A0A1H7MPQ5"/>